<evidence type="ECO:0000256" key="1">
    <source>
        <dbReference type="SAM" id="MobiDB-lite"/>
    </source>
</evidence>
<name>A0A7W6C181_9SPHN</name>
<reference evidence="2 3" key="1">
    <citation type="submission" date="2020-08" db="EMBL/GenBank/DDBJ databases">
        <title>Genomic Encyclopedia of Type Strains, Phase IV (KMG-IV): sequencing the most valuable type-strain genomes for metagenomic binning, comparative biology and taxonomic classification.</title>
        <authorList>
            <person name="Goeker M."/>
        </authorList>
    </citation>
    <scope>NUCLEOTIDE SEQUENCE [LARGE SCALE GENOMIC DNA]</scope>
    <source>
        <strain evidence="2 3">DSM 27568</strain>
    </source>
</reference>
<evidence type="ECO:0000313" key="2">
    <source>
        <dbReference type="EMBL" id="MBB3941618.1"/>
    </source>
</evidence>
<feature type="region of interest" description="Disordered" evidence="1">
    <location>
        <begin position="153"/>
        <end position="179"/>
    </location>
</feature>
<protein>
    <submittedName>
        <fullName evidence="2">Uncharacterized protein</fullName>
    </submittedName>
</protein>
<dbReference type="AlphaFoldDB" id="A0A7W6C181"/>
<accession>A0A7W6C181</accession>
<dbReference type="EMBL" id="JACIDY010000012">
    <property type="protein sequence ID" value="MBB3941618.1"/>
    <property type="molecule type" value="Genomic_DNA"/>
</dbReference>
<organism evidence="2 3">
    <name type="scientific">Novosphingobium fluoreni</name>
    <dbReference type="NCBI Taxonomy" id="1391222"/>
    <lineage>
        <taxon>Bacteria</taxon>
        <taxon>Pseudomonadati</taxon>
        <taxon>Pseudomonadota</taxon>
        <taxon>Alphaproteobacteria</taxon>
        <taxon>Sphingomonadales</taxon>
        <taxon>Sphingomonadaceae</taxon>
        <taxon>Novosphingobium</taxon>
    </lineage>
</organism>
<keyword evidence="3" id="KW-1185">Reference proteome</keyword>
<gene>
    <name evidence="2" type="ORF">GGR39_003299</name>
</gene>
<comment type="caution">
    <text evidence="2">The sequence shown here is derived from an EMBL/GenBank/DDBJ whole genome shotgun (WGS) entry which is preliminary data.</text>
</comment>
<evidence type="ECO:0000313" key="3">
    <source>
        <dbReference type="Proteomes" id="UP000561459"/>
    </source>
</evidence>
<dbReference type="Proteomes" id="UP000561459">
    <property type="component" value="Unassembled WGS sequence"/>
</dbReference>
<proteinExistence type="predicted"/>
<sequence length="179" mass="19045">MDGLSEQITHRSAAKGVVTAAAVVFRGVVAHVAALAERGEIARAIVAWVVVQVRGSEHDARHAQGCGWIDAGKARLHESQLSRGRQAADRPALAVTPAGLLLVPPYTVTQVLYRAPVRAPAVLATALGALEADQRGQFAPVDRVEPAVFARDRHGDSMSQAGQERKGKTLLPIDLLDRE</sequence>
<dbReference type="RefSeq" id="WP_183618719.1">
    <property type="nucleotide sequence ID" value="NZ_JACIDY010000012.1"/>
</dbReference>